<reference evidence="8 9" key="1">
    <citation type="submission" date="2017-01" db="EMBL/GenBank/DDBJ databases">
        <title>Draft genome sequence of Pseudomonas pachastrellae type strain CCUG 46540T from a deep sea.</title>
        <authorList>
            <person name="Gomila M."/>
            <person name="Mulet M."/>
            <person name="Lalucat J."/>
            <person name="Garcia-Valdes E."/>
        </authorList>
    </citation>
    <scope>NUCLEOTIDE SEQUENCE [LARGE SCALE GENOMIC DNA]</scope>
    <source>
        <strain evidence="8 9">CCUG 46540</strain>
    </source>
</reference>
<feature type="transmembrane region" description="Helical" evidence="6">
    <location>
        <begin position="245"/>
        <end position="263"/>
    </location>
</feature>
<dbReference type="PROSITE" id="PS50850">
    <property type="entry name" value="MFS"/>
    <property type="match status" value="1"/>
</dbReference>
<dbReference type="InterPro" id="IPR044770">
    <property type="entry name" value="MFS_spinster-like"/>
</dbReference>
<evidence type="ECO:0000256" key="6">
    <source>
        <dbReference type="SAM" id="Phobius"/>
    </source>
</evidence>
<keyword evidence="3 6" id="KW-0812">Transmembrane</keyword>
<dbReference type="SUPFAM" id="SSF103473">
    <property type="entry name" value="MFS general substrate transporter"/>
    <property type="match status" value="1"/>
</dbReference>
<keyword evidence="9" id="KW-1185">Reference proteome</keyword>
<dbReference type="InterPro" id="IPR020846">
    <property type="entry name" value="MFS_dom"/>
</dbReference>
<feature type="transmembrane region" description="Helical" evidence="6">
    <location>
        <begin position="61"/>
        <end position="80"/>
    </location>
</feature>
<dbReference type="Pfam" id="PF07690">
    <property type="entry name" value="MFS_1"/>
    <property type="match status" value="1"/>
</dbReference>
<feature type="transmembrane region" description="Helical" evidence="6">
    <location>
        <begin position="26"/>
        <end position="49"/>
    </location>
</feature>
<feature type="domain" description="Major facilitator superfamily (MFS) profile" evidence="7">
    <location>
        <begin position="27"/>
        <end position="474"/>
    </location>
</feature>
<keyword evidence="2" id="KW-0813">Transport</keyword>
<dbReference type="InterPro" id="IPR036259">
    <property type="entry name" value="MFS_trans_sf"/>
</dbReference>
<evidence type="ECO:0000256" key="4">
    <source>
        <dbReference type="ARBA" id="ARBA00022989"/>
    </source>
</evidence>
<evidence type="ECO:0000313" key="9">
    <source>
        <dbReference type="Proteomes" id="UP000242847"/>
    </source>
</evidence>
<sequence length="488" mass="52141">MSAVIGGENRGQGQLAGYGSKAYRNYVLLALTLIYILNFVDRALLAVVGPDLVPDLKITDTQFGLLTGFGFALLYTAVGIPLARFADVGHRVWIMTICVALWSLMTAACGLATEVTIGSITIGAFWILLICRVGVGIGEAGCTPPANSLIADYFIPRERSQALGFYAMGVTLGTMVANLIGGWVTDVFDWRTAFFVVGLPGLLVALVFKLTVKEPPRGYTDPPETEKKERAGLKEAIHELMGKPAFWLMTAGATIAAFCGYGISSFQSLFLVRTYEITAGQAAIWINTPVALSAAVGTFATGWLATRMYKKHPGAIAWVPAAGLTLSVPFYIYAFTTDNLLYAAIGLVIGGFVKYGYLAAQYTIGQGVVSMRVRAMATAVMLLLVNLLGYGFGPLFIGAVSDIFFNSGVAELGVGAGELARNQCHPAVVGQLSENLQQVCGQVYAQSLQTSMVIMACLYAASGLCFLLTWRRLDKDMVDRQGETPATA</sequence>
<proteinExistence type="predicted"/>
<dbReference type="Gene3D" id="1.20.1250.20">
    <property type="entry name" value="MFS general substrate transporter like domains"/>
    <property type="match status" value="1"/>
</dbReference>
<evidence type="ECO:0000256" key="2">
    <source>
        <dbReference type="ARBA" id="ARBA00022448"/>
    </source>
</evidence>
<dbReference type="EMBL" id="MUBC01000023">
    <property type="protein sequence ID" value="ONM43705.1"/>
    <property type="molecule type" value="Genomic_DNA"/>
</dbReference>
<evidence type="ECO:0000313" key="8">
    <source>
        <dbReference type="EMBL" id="ONM43705.1"/>
    </source>
</evidence>
<organism evidence="8 9">
    <name type="scientific">Halopseudomonas pachastrellae</name>
    <dbReference type="NCBI Taxonomy" id="254161"/>
    <lineage>
        <taxon>Bacteria</taxon>
        <taxon>Pseudomonadati</taxon>
        <taxon>Pseudomonadota</taxon>
        <taxon>Gammaproteobacteria</taxon>
        <taxon>Pseudomonadales</taxon>
        <taxon>Pseudomonadaceae</taxon>
        <taxon>Halopseudomonas</taxon>
    </lineage>
</organism>
<feature type="transmembrane region" description="Helical" evidence="6">
    <location>
        <begin position="340"/>
        <end position="358"/>
    </location>
</feature>
<dbReference type="InterPro" id="IPR011701">
    <property type="entry name" value="MFS"/>
</dbReference>
<feature type="transmembrane region" description="Helical" evidence="6">
    <location>
        <begin position="119"/>
        <end position="142"/>
    </location>
</feature>
<feature type="transmembrane region" description="Helical" evidence="6">
    <location>
        <begin position="316"/>
        <end position="334"/>
    </location>
</feature>
<keyword evidence="5 6" id="KW-0472">Membrane</keyword>
<protein>
    <submittedName>
        <fullName evidence="8">MFS transporter</fullName>
    </submittedName>
</protein>
<evidence type="ECO:0000256" key="5">
    <source>
        <dbReference type="ARBA" id="ARBA00023136"/>
    </source>
</evidence>
<feature type="transmembrane region" description="Helical" evidence="6">
    <location>
        <begin position="190"/>
        <end position="208"/>
    </location>
</feature>
<comment type="caution">
    <text evidence="8">The sequence shown here is derived from an EMBL/GenBank/DDBJ whole genome shotgun (WGS) entry which is preliminary data.</text>
</comment>
<evidence type="ECO:0000256" key="3">
    <source>
        <dbReference type="ARBA" id="ARBA00022692"/>
    </source>
</evidence>
<dbReference type="PANTHER" id="PTHR23505:SF79">
    <property type="entry name" value="PROTEIN SPINSTER"/>
    <property type="match status" value="1"/>
</dbReference>
<feature type="transmembrane region" description="Helical" evidence="6">
    <location>
        <begin position="379"/>
        <end position="400"/>
    </location>
</feature>
<feature type="transmembrane region" description="Helical" evidence="6">
    <location>
        <begin position="452"/>
        <end position="470"/>
    </location>
</feature>
<accession>A0A1S8DE38</accession>
<dbReference type="RefSeq" id="WP_083727832.1">
    <property type="nucleotide sequence ID" value="NZ_FOUD01000023.1"/>
</dbReference>
<comment type="subcellular location">
    <subcellularLocation>
        <location evidence="1">Membrane</location>
        <topology evidence="1">Multi-pass membrane protein</topology>
    </subcellularLocation>
</comment>
<feature type="transmembrane region" description="Helical" evidence="6">
    <location>
        <begin position="163"/>
        <end position="184"/>
    </location>
</feature>
<gene>
    <name evidence="8" type="ORF">BXT89_11565</name>
</gene>
<dbReference type="GO" id="GO:0022857">
    <property type="term" value="F:transmembrane transporter activity"/>
    <property type="evidence" value="ECO:0007669"/>
    <property type="project" value="InterPro"/>
</dbReference>
<dbReference type="OrthoDB" id="6057322at2"/>
<dbReference type="CDD" id="cd17328">
    <property type="entry name" value="MFS_spinster_like"/>
    <property type="match status" value="1"/>
</dbReference>
<feature type="transmembrane region" description="Helical" evidence="6">
    <location>
        <begin position="283"/>
        <end position="304"/>
    </location>
</feature>
<name>A0A1S8DE38_9GAMM</name>
<dbReference type="Proteomes" id="UP000242847">
    <property type="component" value="Unassembled WGS sequence"/>
</dbReference>
<evidence type="ECO:0000256" key="1">
    <source>
        <dbReference type="ARBA" id="ARBA00004141"/>
    </source>
</evidence>
<dbReference type="PANTHER" id="PTHR23505">
    <property type="entry name" value="SPINSTER"/>
    <property type="match status" value="1"/>
</dbReference>
<feature type="transmembrane region" description="Helical" evidence="6">
    <location>
        <begin position="92"/>
        <end position="113"/>
    </location>
</feature>
<keyword evidence="4 6" id="KW-1133">Transmembrane helix</keyword>
<dbReference type="GO" id="GO:0016020">
    <property type="term" value="C:membrane"/>
    <property type="evidence" value="ECO:0007669"/>
    <property type="project" value="UniProtKB-SubCell"/>
</dbReference>
<dbReference type="STRING" id="254161.SAMN05216256_12313"/>
<evidence type="ECO:0000259" key="7">
    <source>
        <dbReference type="PROSITE" id="PS50850"/>
    </source>
</evidence>
<dbReference type="AlphaFoldDB" id="A0A1S8DE38"/>